<dbReference type="InterPro" id="IPR006311">
    <property type="entry name" value="TAT_signal"/>
</dbReference>
<dbReference type="Gene3D" id="3.40.710.10">
    <property type="entry name" value="DD-peptidase/beta-lactamase superfamily"/>
    <property type="match status" value="1"/>
</dbReference>
<evidence type="ECO:0000256" key="1">
    <source>
        <dbReference type="SAM" id="SignalP"/>
    </source>
</evidence>
<evidence type="ECO:0000313" key="3">
    <source>
        <dbReference type="EMBL" id="GAA4181965.1"/>
    </source>
</evidence>
<dbReference type="EMBL" id="BAABAQ010000001">
    <property type="protein sequence ID" value="GAA4181965.1"/>
    <property type="molecule type" value="Genomic_DNA"/>
</dbReference>
<dbReference type="GO" id="GO:0016787">
    <property type="term" value="F:hydrolase activity"/>
    <property type="evidence" value="ECO:0007669"/>
    <property type="project" value="UniProtKB-KW"/>
</dbReference>
<dbReference type="RefSeq" id="WP_344914861.1">
    <property type="nucleotide sequence ID" value="NZ_BAABAQ010000001.1"/>
</dbReference>
<dbReference type="Proteomes" id="UP001501251">
    <property type="component" value="Unassembled WGS sequence"/>
</dbReference>
<accession>A0ABP8AD06</accession>
<evidence type="ECO:0000259" key="2">
    <source>
        <dbReference type="Pfam" id="PF00144"/>
    </source>
</evidence>
<reference evidence="4" key="1">
    <citation type="journal article" date="2019" name="Int. J. Syst. Evol. Microbiol.">
        <title>The Global Catalogue of Microorganisms (GCM) 10K type strain sequencing project: providing services to taxonomists for standard genome sequencing and annotation.</title>
        <authorList>
            <consortium name="The Broad Institute Genomics Platform"/>
            <consortium name="The Broad Institute Genome Sequencing Center for Infectious Disease"/>
            <person name="Wu L."/>
            <person name="Ma J."/>
        </authorList>
    </citation>
    <scope>NUCLEOTIDE SEQUENCE [LARGE SCALE GENOMIC DNA]</scope>
    <source>
        <strain evidence="4">JCM 17388</strain>
    </source>
</reference>
<gene>
    <name evidence="3" type="ORF">GCM10022252_07120</name>
</gene>
<dbReference type="PANTHER" id="PTHR46825">
    <property type="entry name" value="D-ALANYL-D-ALANINE-CARBOXYPEPTIDASE/ENDOPEPTIDASE AMPH"/>
    <property type="match status" value="1"/>
</dbReference>
<dbReference type="InterPro" id="IPR001466">
    <property type="entry name" value="Beta-lactam-related"/>
</dbReference>
<keyword evidence="4" id="KW-1185">Reference proteome</keyword>
<dbReference type="PROSITE" id="PS51318">
    <property type="entry name" value="TAT"/>
    <property type="match status" value="1"/>
</dbReference>
<comment type="caution">
    <text evidence="3">The sequence shown here is derived from an EMBL/GenBank/DDBJ whole genome shotgun (WGS) entry which is preliminary data.</text>
</comment>
<keyword evidence="3" id="KW-0378">Hydrolase</keyword>
<feature type="chain" id="PRO_5047400434" evidence="1">
    <location>
        <begin position="44"/>
        <end position="397"/>
    </location>
</feature>
<dbReference type="PANTHER" id="PTHR46825:SF7">
    <property type="entry name" value="D-ALANYL-D-ALANINE CARBOXYPEPTIDASE"/>
    <property type="match status" value="1"/>
</dbReference>
<proteinExistence type="predicted"/>
<dbReference type="SUPFAM" id="SSF56601">
    <property type="entry name" value="beta-lactamase/transpeptidase-like"/>
    <property type="match status" value="1"/>
</dbReference>
<dbReference type="InterPro" id="IPR050491">
    <property type="entry name" value="AmpC-like"/>
</dbReference>
<protein>
    <submittedName>
        <fullName evidence="3">Serine hydrolase domain-containing protein</fullName>
    </submittedName>
</protein>
<organism evidence="3 4">
    <name type="scientific">Streptosporangium oxazolinicum</name>
    <dbReference type="NCBI Taxonomy" id="909287"/>
    <lineage>
        <taxon>Bacteria</taxon>
        <taxon>Bacillati</taxon>
        <taxon>Actinomycetota</taxon>
        <taxon>Actinomycetes</taxon>
        <taxon>Streptosporangiales</taxon>
        <taxon>Streptosporangiaceae</taxon>
        <taxon>Streptosporangium</taxon>
    </lineage>
</organism>
<name>A0ABP8AD06_9ACTN</name>
<dbReference type="InterPro" id="IPR012338">
    <property type="entry name" value="Beta-lactam/transpept-like"/>
</dbReference>
<evidence type="ECO:0000313" key="4">
    <source>
        <dbReference type="Proteomes" id="UP001501251"/>
    </source>
</evidence>
<keyword evidence="1" id="KW-0732">Signal</keyword>
<feature type="domain" description="Beta-lactamase-related" evidence="2">
    <location>
        <begin position="64"/>
        <end position="383"/>
    </location>
</feature>
<sequence>MPPFTTVTSPSTRPASAGRRGLLALATAAAVALGGLSLSPAPAAADTAPRTGPADNVQTSLNDLVRGGGFPAALAAVRGRDGRTRDYTAGVADLKTRAKVPVNGRVRVGSNTKMFVAVVVLQLAGEGKIDLDASVEEYLPGLIRGNGNDGRNITVRQLLRHTSGLPDYAKDASLFFEFQHRYLEPRELLDRGLAQKPVAAPGEKWSYSNTNYVVLGLLVQKVTGRPIGEEVTGRIIKPLGLRDTYWPGLGEQGIRGAHPRGYASTGPASMVDVTRMDPSMAWAAGQLIAAPRDVNGFLVALLGGELLKPAQLEEMKQTVEMPASPAGWGYGLGLMKVKLSCGGHAWGHGGDIPGYETRNAVTEDGRSATVAVTSLPGTPAAGQQVDAALDTALCPGR</sequence>
<dbReference type="Pfam" id="PF00144">
    <property type="entry name" value="Beta-lactamase"/>
    <property type="match status" value="1"/>
</dbReference>
<feature type="signal peptide" evidence="1">
    <location>
        <begin position="1"/>
        <end position="43"/>
    </location>
</feature>